<gene>
    <name evidence="1" type="ORF">AALP_AAs67976U000100</name>
</gene>
<dbReference type="Proteomes" id="UP000029120">
    <property type="component" value="Unassembled WGS sequence"/>
</dbReference>
<accession>A0A087G1Z8</accession>
<protein>
    <submittedName>
        <fullName evidence="1">Uncharacterized protein</fullName>
    </submittedName>
</protein>
<organism evidence="1 2">
    <name type="scientific">Arabis alpina</name>
    <name type="common">Alpine rock-cress</name>
    <dbReference type="NCBI Taxonomy" id="50452"/>
    <lineage>
        <taxon>Eukaryota</taxon>
        <taxon>Viridiplantae</taxon>
        <taxon>Streptophyta</taxon>
        <taxon>Embryophyta</taxon>
        <taxon>Tracheophyta</taxon>
        <taxon>Spermatophyta</taxon>
        <taxon>Magnoliopsida</taxon>
        <taxon>eudicotyledons</taxon>
        <taxon>Gunneridae</taxon>
        <taxon>Pentapetalae</taxon>
        <taxon>rosids</taxon>
        <taxon>malvids</taxon>
        <taxon>Brassicales</taxon>
        <taxon>Brassicaceae</taxon>
        <taxon>Arabideae</taxon>
        <taxon>Arabis</taxon>
    </lineage>
</organism>
<dbReference type="eggNOG" id="KOG4302">
    <property type="taxonomic scope" value="Eukaryota"/>
</dbReference>
<evidence type="ECO:0000313" key="1">
    <source>
        <dbReference type="EMBL" id="KFK23900.1"/>
    </source>
</evidence>
<dbReference type="AlphaFoldDB" id="A0A087G1Z8"/>
<reference evidence="2" key="1">
    <citation type="journal article" date="2015" name="Nat. Plants">
        <title>Genome expansion of Arabis alpina linked with retrotransposition and reduced symmetric DNA methylation.</title>
        <authorList>
            <person name="Willing E.M."/>
            <person name="Rawat V."/>
            <person name="Mandakova T."/>
            <person name="Maumus F."/>
            <person name="James G.V."/>
            <person name="Nordstroem K.J."/>
            <person name="Becker C."/>
            <person name="Warthmann N."/>
            <person name="Chica C."/>
            <person name="Szarzynska B."/>
            <person name="Zytnicki M."/>
            <person name="Albani M.C."/>
            <person name="Kiefer C."/>
            <person name="Bergonzi S."/>
            <person name="Castaings L."/>
            <person name="Mateos J.L."/>
            <person name="Berns M.C."/>
            <person name="Bujdoso N."/>
            <person name="Piofczyk T."/>
            <person name="de Lorenzo L."/>
            <person name="Barrero-Sicilia C."/>
            <person name="Mateos I."/>
            <person name="Piednoel M."/>
            <person name="Hagmann J."/>
            <person name="Chen-Min-Tao R."/>
            <person name="Iglesias-Fernandez R."/>
            <person name="Schuster S.C."/>
            <person name="Alonso-Blanco C."/>
            <person name="Roudier F."/>
            <person name="Carbonero P."/>
            <person name="Paz-Ares J."/>
            <person name="Davis S.J."/>
            <person name="Pecinka A."/>
            <person name="Quesneville H."/>
            <person name="Colot V."/>
            <person name="Lysak M.A."/>
            <person name="Weigel D."/>
            <person name="Coupland G."/>
            <person name="Schneeberger K."/>
        </authorList>
    </citation>
    <scope>NUCLEOTIDE SEQUENCE [LARGE SCALE GENOMIC DNA]</scope>
    <source>
        <strain evidence="2">cv. Pajares</strain>
    </source>
</reference>
<dbReference type="PANTHER" id="PTHR35096">
    <property type="entry name" value="BNAA08G28570D PROTEIN"/>
    <property type="match status" value="1"/>
</dbReference>
<name>A0A087G1Z8_ARAAL</name>
<sequence>MIMMMQTPKNVAAMVLIPPTPATVFVPMQTTPTPLNNTNARLVPEKPESINFTIPYLNQLHKTHKRILGAAVNTLDLLDLSRSTLKQSEISSSSASLTLDEVVSNIEAMKWQESTEQLWITWAKILQYWLWISIPESILIQYASGIQCWKFDRITSEPNQFNSK</sequence>
<dbReference type="EMBL" id="KL974108">
    <property type="protein sequence ID" value="KFK23900.1"/>
    <property type="molecule type" value="Genomic_DNA"/>
</dbReference>
<proteinExistence type="predicted"/>
<keyword evidence="2" id="KW-1185">Reference proteome</keyword>
<evidence type="ECO:0000313" key="2">
    <source>
        <dbReference type="Proteomes" id="UP000029120"/>
    </source>
</evidence>
<dbReference type="OrthoDB" id="692230at2759"/>
<dbReference type="PANTHER" id="PTHR35096:SF8">
    <property type="entry name" value="OS03G0308600 PROTEIN"/>
    <property type="match status" value="1"/>
</dbReference>
<dbReference type="Gramene" id="KFK23900">
    <property type="protein sequence ID" value="KFK23900"/>
    <property type="gene ID" value="AALP_AAs67976U000100"/>
</dbReference>